<evidence type="ECO:0000256" key="5">
    <source>
        <dbReference type="ARBA" id="ARBA00022692"/>
    </source>
</evidence>
<evidence type="ECO:0000313" key="10">
    <source>
        <dbReference type="Proteomes" id="UP000440713"/>
    </source>
</evidence>
<organism evidence="9 10">
    <name type="scientific">Peptostreptococcus porci</name>
    <dbReference type="NCBI Taxonomy" id="2652282"/>
    <lineage>
        <taxon>Bacteria</taxon>
        <taxon>Bacillati</taxon>
        <taxon>Bacillota</taxon>
        <taxon>Clostridia</taxon>
        <taxon>Peptostreptococcales</taxon>
        <taxon>Peptostreptococcaceae</taxon>
        <taxon>Peptostreptococcus</taxon>
    </lineage>
</organism>
<dbReference type="GO" id="GO:0055085">
    <property type="term" value="P:transmembrane transport"/>
    <property type="evidence" value="ECO:0007669"/>
    <property type="project" value="TreeGrafter"/>
</dbReference>
<feature type="transmembrane region" description="Helical" evidence="8">
    <location>
        <begin position="238"/>
        <end position="256"/>
    </location>
</feature>
<feature type="transmembrane region" description="Helical" evidence="8">
    <location>
        <begin position="165"/>
        <end position="190"/>
    </location>
</feature>
<dbReference type="EMBL" id="VUNE01000001">
    <property type="protein sequence ID" value="MST61552.1"/>
    <property type="molecule type" value="Genomic_DNA"/>
</dbReference>
<keyword evidence="4" id="KW-1003">Cell membrane</keyword>
<sequence>MIKKIDKNIYKLVIFIGVILAIVMKLDSITKLLSKVLSVFSPVILGIILAFIISILVDFLEKKVLTDRKIKIKPQIKRGLSILLALLLIILFAILVSRLIVPQLKNSIVIFSKSFPDFVNTIKKSLESNFSEFTSVSKELSKLNLDAKDIVQKLLKIITSWTGGFVWFLGSIFNIATNLVMGTIIALYIVSSKEKLKGQFDKLFKKVLPMSIIDKAYYVLDIANDTFRAFIIGQFTEAIILGTLCTVGLVVLGFPYPTMIGSVVGLTSLLPIVGAYIGGAFGFVMMLTVNPVRAAFFILFLIVLQQIEGNVIYPKVVGNSVGLPGLWVMVAIVVGGGLLGINGILFGLPLAATAYKILKNYVNK</sequence>
<evidence type="ECO:0000256" key="1">
    <source>
        <dbReference type="ARBA" id="ARBA00004651"/>
    </source>
</evidence>
<keyword evidence="10" id="KW-1185">Reference proteome</keyword>
<comment type="similarity">
    <text evidence="2">Belongs to the autoinducer-2 exporter (AI-2E) (TC 2.A.86) family.</text>
</comment>
<dbReference type="AlphaFoldDB" id="A0A6N7XBA2"/>
<proteinExistence type="inferred from homology"/>
<evidence type="ECO:0000256" key="7">
    <source>
        <dbReference type="ARBA" id="ARBA00023136"/>
    </source>
</evidence>
<keyword evidence="7 8" id="KW-0472">Membrane</keyword>
<feature type="transmembrane region" description="Helical" evidence="8">
    <location>
        <begin position="12"/>
        <end position="33"/>
    </location>
</feature>
<reference evidence="9 10" key="1">
    <citation type="submission" date="2019-08" db="EMBL/GenBank/DDBJ databases">
        <title>In-depth cultivation of the pig gut microbiome towards novel bacterial diversity and tailored functional studies.</title>
        <authorList>
            <person name="Wylensek D."/>
            <person name="Hitch T.C.A."/>
            <person name="Clavel T."/>
        </authorList>
    </citation>
    <scope>NUCLEOTIDE SEQUENCE [LARGE SCALE GENOMIC DNA]</scope>
    <source>
        <strain evidence="9 10">WCA-SAB-591-4A-A</strain>
    </source>
</reference>
<keyword evidence="5 8" id="KW-0812">Transmembrane</keyword>
<evidence type="ECO:0000256" key="4">
    <source>
        <dbReference type="ARBA" id="ARBA00022475"/>
    </source>
</evidence>
<keyword evidence="3" id="KW-0813">Transport</keyword>
<evidence type="ECO:0000256" key="8">
    <source>
        <dbReference type="SAM" id="Phobius"/>
    </source>
</evidence>
<feature type="transmembrane region" description="Helical" evidence="8">
    <location>
        <begin position="294"/>
        <end position="313"/>
    </location>
</feature>
<dbReference type="GO" id="GO:0005886">
    <property type="term" value="C:plasma membrane"/>
    <property type="evidence" value="ECO:0007669"/>
    <property type="project" value="UniProtKB-SubCell"/>
</dbReference>
<dbReference type="Pfam" id="PF01594">
    <property type="entry name" value="AI-2E_transport"/>
    <property type="match status" value="1"/>
</dbReference>
<dbReference type="PANTHER" id="PTHR21716:SF53">
    <property type="entry name" value="PERMEASE PERM-RELATED"/>
    <property type="match status" value="1"/>
</dbReference>
<evidence type="ECO:0000256" key="3">
    <source>
        <dbReference type="ARBA" id="ARBA00022448"/>
    </source>
</evidence>
<evidence type="ECO:0000313" key="9">
    <source>
        <dbReference type="EMBL" id="MST61552.1"/>
    </source>
</evidence>
<comment type="caution">
    <text evidence="9">The sequence shown here is derived from an EMBL/GenBank/DDBJ whole genome shotgun (WGS) entry which is preliminary data.</text>
</comment>
<evidence type="ECO:0000256" key="6">
    <source>
        <dbReference type="ARBA" id="ARBA00022989"/>
    </source>
</evidence>
<comment type="subcellular location">
    <subcellularLocation>
        <location evidence="1">Cell membrane</location>
        <topology evidence="1">Multi-pass membrane protein</topology>
    </subcellularLocation>
</comment>
<name>A0A6N7XBA2_9FIRM</name>
<protein>
    <submittedName>
        <fullName evidence="9">AI-2E family transporter</fullName>
    </submittedName>
</protein>
<accession>A0A6N7XBA2</accession>
<gene>
    <name evidence="9" type="ORF">FYJ71_00950</name>
</gene>
<feature type="transmembrane region" description="Helical" evidence="8">
    <location>
        <begin position="268"/>
        <end position="287"/>
    </location>
</feature>
<keyword evidence="6 8" id="KW-1133">Transmembrane helix</keyword>
<evidence type="ECO:0000256" key="2">
    <source>
        <dbReference type="ARBA" id="ARBA00009773"/>
    </source>
</evidence>
<dbReference type="InterPro" id="IPR002549">
    <property type="entry name" value="AI-2E-like"/>
</dbReference>
<dbReference type="RefSeq" id="WP_154536981.1">
    <property type="nucleotide sequence ID" value="NZ_VUNE01000001.1"/>
</dbReference>
<dbReference type="PANTHER" id="PTHR21716">
    <property type="entry name" value="TRANSMEMBRANE PROTEIN"/>
    <property type="match status" value="1"/>
</dbReference>
<feature type="transmembrane region" description="Helical" evidence="8">
    <location>
        <begin position="80"/>
        <end position="101"/>
    </location>
</feature>
<dbReference type="Proteomes" id="UP000440713">
    <property type="component" value="Unassembled WGS sequence"/>
</dbReference>
<feature type="transmembrane region" description="Helical" evidence="8">
    <location>
        <begin position="39"/>
        <end position="60"/>
    </location>
</feature>
<feature type="transmembrane region" description="Helical" evidence="8">
    <location>
        <begin position="325"/>
        <end position="358"/>
    </location>
</feature>